<evidence type="ECO:0000313" key="6">
    <source>
        <dbReference type="Proteomes" id="UP000479190"/>
    </source>
</evidence>
<dbReference type="OrthoDB" id="2123594at2759"/>
<dbReference type="Gene3D" id="1.25.40.20">
    <property type="entry name" value="Ankyrin repeat-containing domain"/>
    <property type="match status" value="2"/>
</dbReference>
<dbReference type="SUPFAM" id="SSF48403">
    <property type="entry name" value="Ankyrin repeat"/>
    <property type="match status" value="1"/>
</dbReference>
<feature type="repeat" description="ANK" evidence="3">
    <location>
        <begin position="454"/>
        <end position="486"/>
    </location>
</feature>
<dbReference type="EMBL" id="CADCXV010000734">
    <property type="protein sequence ID" value="CAB0034185.1"/>
    <property type="molecule type" value="Genomic_DNA"/>
</dbReference>
<dbReference type="Pfam" id="PF12796">
    <property type="entry name" value="Ank_2"/>
    <property type="match status" value="3"/>
</dbReference>
<feature type="compositionally biased region" description="Basic residues" evidence="4">
    <location>
        <begin position="29"/>
        <end position="38"/>
    </location>
</feature>
<name>A0A6H5I9Y5_9HYME</name>
<dbReference type="InterPro" id="IPR002110">
    <property type="entry name" value="Ankyrin_rpt"/>
</dbReference>
<evidence type="ECO:0000256" key="1">
    <source>
        <dbReference type="ARBA" id="ARBA00022737"/>
    </source>
</evidence>
<evidence type="ECO:0000256" key="3">
    <source>
        <dbReference type="PROSITE-ProRule" id="PRU00023"/>
    </source>
</evidence>
<keyword evidence="6" id="KW-1185">Reference proteome</keyword>
<proteinExistence type="predicted"/>
<dbReference type="PANTHER" id="PTHR24198">
    <property type="entry name" value="ANKYRIN REPEAT AND PROTEIN KINASE DOMAIN-CONTAINING PROTEIN"/>
    <property type="match status" value="1"/>
</dbReference>
<feature type="compositionally biased region" description="Basic and acidic residues" evidence="4">
    <location>
        <begin position="113"/>
        <end position="123"/>
    </location>
</feature>
<reference evidence="5 6" key="1">
    <citation type="submission" date="2020-02" db="EMBL/GenBank/DDBJ databases">
        <authorList>
            <person name="Ferguson B K."/>
        </authorList>
    </citation>
    <scope>NUCLEOTIDE SEQUENCE [LARGE SCALE GENOMIC DNA]</scope>
</reference>
<dbReference type="PROSITE" id="PS50088">
    <property type="entry name" value="ANK_REPEAT"/>
    <property type="match status" value="4"/>
</dbReference>
<dbReference type="Proteomes" id="UP000479190">
    <property type="component" value="Unassembled WGS sequence"/>
</dbReference>
<protein>
    <submittedName>
        <fullName evidence="5">Uncharacterized protein</fullName>
    </submittedName>
</protein>
<organism evidence="5 6">
    <name type="scientific">Trichogramma brassicae</name>
    <dbReference type="NCBI Taxonomy" id="86971"/>
    <lineage>
        <taxon>Eukaryota</taxon>
        <taxon>Metazoa</taxon>
        <taxon>Ecdysozoa</taxon>
        <taxon>Arthropoda</taxon>
        <taxon>Hexapoda</taxon>
        <taxon>Insecta</taxon>
        <taxon>Pterygota</taxon>
        <taxon>Neoptera</taxon>
        <taxon>Endopterygota</taxon>
        <taxon>Hymenoptera</taxon>
        <taxon>Apocrita</taxon>
        <taxon>Proctotrupomorpha</taxon>
        <taxon>Chalcidoidea</taxon>
        <taxon>Trichogrammatidae</taxon>
        <taxon>Trichogramma</taxon>
    </lineage>
</organism>
<keyword evidence="2 3" id="KW-0040">ANK repeat</keyword>
<dbReference type="AlphaFoldDB" id="A0A6H5I9Y5"/>
<evidence type="ECO:0000256" key="4">
    <source>
        <dbReference type="SAM" id="MobiDB-lite"/>
    </source>
</evidence>
<accession>A0A6H5I9Y5</accession>
<keyword evidence="1" id="KW-0677">Repeat</keyword>
<gene>
    <name evidence="5" type="ORF">TBRA_LOCUS6083</name>
</gene>
<feature type="region of interest" description="Disordered" evidence="4">
    <location>
        <begin position="17"/>
        <end position="128"/>
    </location>
</feature>
<feature type="repeat" description="ANK" evidence="3">
    <location>
        <begin position="272"/>
        <end position="304"/>
    </location>
</feature>
<feature type="repeat" description="ANK" evidence="3">
    <location>
        <begin position="386"/>
        <end position="418"/>
    </location>
</feature>
<evidence type="ECO:0000256" key="2">
    <source>
        <dbReference type="ARBA" id="ARBA00023043"/>
    </source>
</evidence>
<feature type="repeat" description="ANK" evidence="3">
    <location>
        <begin position="305"/>
        <end position="337"/>
    </location>
</feature>
<feature type="compositionally biased region" description="Basic residues" evidence="4">
    <location>
        <begin position="75"/>
        <end position="85"/>
    </location>
</feature>
<dbReference type="InterPro" id="IPR036770">
    <property type="entry name" value="Ankyrin_rpt-contain_sf"/>
</dbReference>
<dbReference type="PROSITE" id="PS50297">
    <property type="entry name" value="ANK_REP_REGION"/>
    <property type="match status" value="4"/>
</dbReference>
<feature type="region of interest" description="Disordered" evidence="4">
    <location>
        <begin position="185"/>
        <end position="204"/>
    </location>
</feature>
<dbReference type="PANTHER" id="PTHR24198:SF165">
    <property type="entry name" value="ANKYRIN REPEAT-CONTAINING PROTEIN-RELATED"/>
    <property type="match status" value="1"/>
</dbReference>
<dbReference type="SMART" id="SM00248">
    <property type="entry name" value="ANK"/>
    <property type="match status" value="6"/>
</dbReference>
<sequence length="713" mass="81018">MGCKCVDEYNNEDVRKLIERPEKPAAKSPRYRSRHSSRTIREIARSKSAHKTLGQPRVPLKPPSAYLRKGEGPRPRRSKSSHKHYRPPDYARQLPDWKPAKRPARGAPGDLPDLPRDPREGRRSSGQLDFCKRNVEGVVKYRNAKVQSIKFCDTRHGDRQELRPSGLQLTYVHKKNYGRVPQFVKTSRDDRKRSAAAASQRDRSQASLPTGCVYLTEDQRAKLLETKLGTMSRLSPESFSKLVYEAVETGDAAALGDLLDRGLFIDGLQYAGGETLLHLNARQGNGCVTRLLLEAGCDVDALDKDRRTPLHLAFLRDRHDVAEELLKYYPDVNAKDNWNDTAVHCYAAHVKINEDDDDDEAETSRTIELARKMLVLEGNPNEPDDRKHTPFHSVLMNGNCRLVSLFMRYGADVRARNCYGGTCLHYCALNGNGAVTKLVLDTRLLSTEDKTLDKGETALHWAAQYAKYDCLRCLLDAGARVDCTDYDGRTPLFYVAQPHYPLYSAEFTEQRRASLELLVRRWADLNHCTRLGDTILRILAKQDDSSGESLAKLVVTYLLYGQHVRKLRVNDKNMKIIKNNSMLKARYQACSSEFAAMKRRRVPDCTVTFFQVVDAPLATVATFTRNPDFARFFDGPRLRESFPIYADLVLERFHEAAAYQKMLEAATCTLYDIFQFADPTSVFYEKVLRSMDKSDIANLKDYSSTRSINSTHL</sequence>
<evidence type="ECO:0000313" key="5">
    <source>
        <dbReference type="EMBL" id="CAB0034185.1"/>
    </source>
</evidence>